<dbReference type="InterPro" id="IPR050109">
    <property type="entry name" value="HTH-type_TetR-like_transc_reg"/>
</dbReference>
<dbReference type="Gene3D" id="1.10.10.60">
    <property type="entry name" value="Homeodomain-like"/>
    <property type="match status" value="1"/>
</dbReference>
<dbReference type="PRINTS" id="PR00455">
    <property type="entry name" value="HTHTETR"/>
</dbReference>
<dbReference type="InterPro" id="IPR001647">
    <property type="entry name" value="HTH_TetR"/>
</dbReference>
<dbReference type="Proteomes" id="UP001310387">
    <property type="component" value="Unassembled WGS sequence"/>
</dbReference>
<evidence type="ECO:0000256" key="4">
    <source>
        <dbReference type="PROSITE-ProRule" id="PRU00335"/>
    </source>
</evidence>
<dbReference type="PROSITE" id="PS50977">
    <property type="entry name" value="HTH_TETR_2"/>
    <property type="match status" value="1"/>
</dbReference>
<dbReference type="PANTHER" id="PTHR30055">
    <property type="entry name" value="HTH-TYPE TRANSCRIPTIONAL REGULATOR RUTR"/>
    <property type="match status" value="1"/>
</dbReference>
<proteinExistence type="predicted"/>
<dbReference type="SUPFAM" id="SSF46689">
    <property type="entry name" value="Homeodomain-like"/>
    <property type="match status" value="1"/>
</dbReference>
<dbReference type="PANTHER" id="PTHR30055:SF234">
    <property type="entry name" value="HTH-TYPE TRANSCRIPTIONAL REGULATOR BETI"/>
    <property type="match status" value="1"/>
</dbReference>
<dbReference type="PROSITE" id="PS01081">
    <property type="entry name" value="HTH_TETR_1"/>
    <property type="match status" value="1"/>
</dbReference>
<dbReference type="Pfam" id="PF17754">
    <property type="entry name" value="TetR_C_14"/>
    <property type="match status" value="1"/>
</dbReference>
<dbReference type="Pfam" id="PF00440">
    <property type="entry name" value="TetR_N"/>
    <property type="match status" value="1"/>
</dbReference>
<dbReference type="RefSeq" id="WP_332902975.1">
    <property type="nucleotide sequence ID" value="NZ_JBAGLP010000119.1"/>
</dbReference>
<feature type="domain" description="HTH tetR-type" evidence="5">
    <location>
        <begin position="9"/>
        <end position="69"/>
    </location>
</feature>
<evidence type="ECO:0000259" key="5">
    <source>
        <dbReference type="PROSITE" id="PS50977"/>
    </source>
</evidence>
<keyword evidence="1" id="KW-0805">Transcription regulation</keyword>
<dbReference type="InterPro" id="IPR009057">
    <property type="entry name" value="Homeodomain-like_sf"/>
</dbReference>
<dbReference type="InterPro" id="IPR041347">
    <property type="entry name" value="MftR_C"/>
</dbReference>
<reference evidence="6" key="1">
    <citation type="journal article" date="2024" name="Antonie Van Leeuwenhoek">
        <title>Isoptericola haloaureus sp. nov., a dimorphic actinobacterium isolated from mangrove sediments of southeast India, implicating biosaline agricultural significance through nitrogen fixation and salt tolerance genes.</title>
        <authorList>
            <person name="Prathaban M."/>
            <person name="Prathiviraj R."/>
            <person name="Ravichandran M."/>
            <person name="Natarajan S.D."/>
            <person name="Sobanaa M."/>
            <person name="Hari Krishna Kumar S."/>
            <person name="Chandrasekar V."/>
            <person name="Selvin J."/>
        </authorList>
    </citation>
    <scope>NUCLEOTIDE SEQUENCE</scope>
    <source>
        <strain evidence="6">MP1014</strain>
    </source>
</reference>
<keyword evidence="2 4" id="KW-0238">DNA-binding</keyword>
<dbReference type="Gene3D" id="1.10.357.10">
    <property type="entry name" value="Tetracycline Repressor, domain 2"/>
    <property type="match status" value="1"/>
</dbReference>
<reference evidence="6" key="2">
    <citation type="submission" date="2024-02" db="EMBL/GenBank/DDBJ databases">
        <authorList>
            <person name="Prathaban M."/>
            <person name="Mythili R."/>
            <person name="Sharmila Devi N."/>
            <person name="Sobanaa M."/>
            <person name="Prathiviraj R."/>
            <person name="Selvin J."/>
        </authorList>
    </citation>
    <scope>NUCLEOTIDE SEQUENCE</scope>
    <source>
        <strain evidence="6">MP1014</strain>
    </source>
</reference>
<keyword evidence="3" id="KW-0804">Transcription</keyword>
<evidence type="ECO:0000256" key="3">
    <source>
        <dbReference type="ARBA" id="ARBA00023163"/>
    </source>
</evidence>
<sequence>MDLRERRRRSTMRHVQQVALDLFEERGFDAVSVAQVAAAAQIAERTVYRHFGTKEMLVVHDEADDAFLADLLRHAAVVGAVDAVEAALAGPAAHGWRRGGPTAQAWLRKMRLLRATPALRTVFEQAVSELGDALGAAEQGGCGADAFAARVRGRAVAAMLAAAAEAWVASDGDDDLAAFVRAGVEALRTPARPGAGTQSRGSAIP</sequence>
<keyword evidence="7" id="KW-1185">Reference proteome</keyword>
<dbReference type="EMBL" id="JBAGLP010000119">
    <property type="protein sequence ID" value="MEG3616472.1"/>
    <property type="molecule type" value="Genomic_DNA"/>
</dbReference>
<name>A0ABU7ZAR7_9MICO</name>
<organism evidence="6 7">
    <name type="scientific">Isoptericola haloaureus</name>
    <dbReference type="NCBI Taxonomy" id="1542902"/>
    <lineage>
        <taxon>Bacteria</taxon>
        <taxon>Bacillati</taxon>
        <taxon>Actinomycetota</taxon>
        <taxon>Actinomycetes</taxon>
        <taxon>Micrococcales</taxon>
        <taxon>Promicromonosporaceae</taxon>
        <taxon>Isoptericola</taxon>
    </lineage>
</organism>
<evidence type="ECO:0000256" key="1">
    <source>
        <dbReference type="ARBA" id="ARBA00023015"/>
    </source>
</evidence>
<feature type="DNA-binding region" description="H-T-H motif" evidence="4">
    <location>
        <begin position="32"/>
        <end position="51"/>
    </location>
</feature>
<evidence type="ECO:0000313" key="6">
    <source>
        <dbReference type="EMBL" id="MEG3616472.1"/>
    </source>
</evidence>
<evidence type="ECO:0000313" key="7">
    <source>
        <dbReference type="Proteomes" id="UP001310387"/>
    </source>
</evidence>
<evidence type="ECO:0000256" key="2">
    <source>
        <dbReference type="ARBA" id="ARBA00023125"/>
    </source>
</evidence>
<comment type="caution">
    <text evidence="6">The sequence shown here is derived from an EMBL/GenBank/DDBJ whole genome shotgun (WGS) entry which is preliminary data.</text>
</comment>
<protein>
    <submittedName>
        <fullName evidence="6">TetR family transcriptional regulator</fullName>
    </submittedName>
</protein>
<gene>
    <name evidence="6" type="ORF">V5O49_15180</name>
</gene>
<accession>A0ABU7ZAR7</accession>
<dbReference type="InterPro" id="IPR023772">
    <property type="entry name" value="DNA-bd_HTH_TetR-type_CS"/>
</dbReference>